<keyword evidence="3 9" id="KW-0934">Plastid</keyword>
<dbReference type="Gene3D" id="3.40.50.300">
    <property type="entry name" value="P-loop containing nucleotide triphosphate hydrolases"/>
    <property type="match status" value="1"/>
</dbReference>
<dbReference type="Gene3D" id="1.10.8.60">
    <property type="match status" value="1"/>
</dbReference>
<organism evidence="9">
    <name type="scientific">Dipterosiphonia australica</name>
    <dbReference type="NCBI Taxonomy" id="2007208"/>
    <lineage>
        <taxon>Eukaryota</taxon>
        <taxon>Rhodophyta</taxon>
        <taxon>Florideophyceae</taxon>
        <taxon>Rhodymeniophycidae</taxon>
        <taxon>Ceramiales</taxon>
        <taxon>Rhodomelaceae</taxon>
        <taxon>Herposiphonieae</taxon>
        <taxon>Dipterosiphonia</taxon>
    </lineage>
</organism>
<dbReference type="AlphaFoldDB" id="A0A1Z1MLK5"/>
<dbReference type="PANTHER" id="PTHR42960">
    <property type="entry name" value="YCF46 PROTEIN"/>
    <property type="match status" value="1"/>
</dbReference>
<proteinExistence type="inferred from homology"/>
<evidence type="ECO:0000256" key="4">
    <source>
        <dbReference type="ARBA" id="ARBA00022741"/>
    </source>
</evidence>
<comment type="similarity">
    <text evidence="6">Belongs to the AAA ATPase family. Highly divergent.</text>
</comment>
<accession>A0A1Z1MLK5</accession>
<dbReference type="PANTHER" id="PTHR42960:SF1">
    <property type="entry name" value="YCF46 PROTEIN"/>
    <property type="match status" value="1"/>
</dbReference>
<dbReference type="GO" id="GO:0009507">
    <property type="term" value="C:chloroplast"/>
    <property type="evidence" value="ECO:0007669"/>
    <property type="project" value="UniProtKB-SubCell"/>
</dbReference>
<sequence length="488" mass="56890">MNFKKEIKDTLTSGKPIIYVSTEEEDKLEYILNYIIQEIFNQQMFSWNFIDGYTGNPNYSFNSAQNPLEALNIITKHDNNAIKVFFLKDFNLFLKDVGINRKLKNLYKYLQQTNQYLILSGATHDTPIELKEYISHLTMPLPSKKEITIELDRFISNKSIEIKIEEDKKMICMAYAGFSTNRIRESLSQLTTNKLSIKYIIQNILKEKSKLTKKTEGLQFYSTNHDNLEIGGLENLKNWLTIRNSTFSQKAYLYGITMPKGILLVGIQGTGKSLSAKTISSQWKLPLFRLDVSKIFTGILGTSENRMEKIINTCINNSPCILWIDEIDKVFNDYNSHDSGTQQRVTNIFLTWLSEKKEKVFVVATANTINKLPIELLRKGRFDEIFFMDLPNFKERLKIFQIHIKKLRPVTWNRYNIYYLSKITKGFSGAEIEQSTLEGMYRAFYEEREFTTMDIKHSILNMIPLSKTEHDKILKLRKWGYSGKIKIA</sequence>
<dbReference type="GO" id="GO:0005524">
    <property type="term" value="F:ATP binding"/>
    <property type="evidence" value="ECO:0007669"/>
    <property type="project" value="UniProtKB-KW"/>
</dbReference>
<dbReference type="InterPro" id="IPR003959">
    <property type="entry name" value="ATPase_AAA_core"/>
</dbReference>
<evidence type="ECO:0000256" key="6">
    <source>
        <dbReference type="ARBA" id="ARBA00038088"/>
    </source>
</evidence>
<keyword evidence="2 9" id="KW-0150">Chloroplast</keyword>
<gene>
    <name evidence="9" type="primary">ycf46</name>
</gene>
<evidence type="ECO:0000256" key="7">
    <source>
        <dbReference type="ARBA" id="ARBA00040480"/>
    </source>
</evidence>
<geneLocation type="chloroplast" evidence="9"/>
<dbReference type="RefSeq" id="YP_009397546.1">
    <property type="nucleotide sequence ID" value="NC_035288.1"/>
</dbReference>
<reference evidence="9" key="1">
    <citation type="journal article" date="2017" name="J. Phycol.">
        <title>Analysis of chloroplast genomes and a supermatrix inform reclassification of the Rhodomelaceae (Rhodophyta).</title>
        <authorList>
            <person name="Diaz-Tapia P."/>
            <person name="Maggs C.A."/>
            <person name="West J.A."/>
            <person name="Verbruggen H."/>
        </authorList>
    </citation>
    <scope>NUCLEOTIDE SEQUENCE</scope>
    <source>
        <strain evidence="9">PD1107</strain>
    </source>
</reference>
<dbReference type="GO" id="GO:0016887">
    <property type="term" value="F:ATP hydrolysis activity"/>
    <property type="evidence" value="ECO:0007669"/>
    <property type="project" value="InterPro"/>
</dbReference>
<protein>
    <recommendedName>
        <fullName evidence="7">Uncharacterized AAA domain-containing protein ycf46</fullName>
    </recommendedName>
</protein>
<evidence type="ECO:0000256" key="1">
    <source>
        <dbReference type="ARBA" id="ARBA00004229"/>
    </source>
</evidence>
<comment type="subcellular location">
    <subcellularLocation>
        <location evidence="1">Plastid</location>
        <location evidence="1">Chloroplast</location>
    </subcellularLocation>
</comment>
<dbReference type="InterPro" id="IPR003593">
    <property type="entry name" value="AAA+_ATPase"/>
</dbReference>
<dbReference type="InterPro" id="IPR027417">
    <property type="entry name" value="P-loop_NTPase"/>
</dbReference>
<dbReference type="GeneID" id="33359929"/>
<evidence type="ECO:0000256" key="5">
    <source>
        <dbReference type="ARBA" id="ARBA00022840"/>
    </source>
</evidence>
<dbReference type="SUPFAM" id="SSF52540">
    <property type="entry name" value="P-loop containing nucleoside triphosphate hydrolases"/>
    <property type="match status" value="1"/>
</dbReference>
<evidence type="ECO:0000256" key="2">
    <source>
        <dbReference type="ARBA" id="ARBA00022528"/>
    </source>
</evidence>
<name>A0A1Z1MLK5_9FLOR</name>
<dbReference type="EMBL" id="MF101444">
    <property type="protein sequence ID" value="ARW66732.1"/>
    <property type="molecule type" value="Genomic_DNA"/>
</dbReference>
<dbReference type="InterPro" id="IPR052381">
    <property type="entry name" value="AAA_domain_protein"/>
</dbReference>
<feature type="domain" description="AAA+ ATPase" evidence="8">
    <location>
        <begin position="258"/>
        <end position="392"/>
    </location>
</feature>
<dbReference type="Pfam" id="PF00004">
    <property type="entry name" value="AAA"/>
    <property type="match status" value="1"/>
</dbReference>
<evidence type="ECO:0000313" key="9">
    <source>
        <dbReference type="EMBL" id="ARW66732.1"/>
    </source>
</evidence>
<evidence type="ECO:0000256" key="3">
    <source>
        <dbReference type="ARBA" id="ARBA00022640"/>
    </source>
</evidence>
<keyword evidence="4" id="KW-0547">Nucleotide-binding</keyword>
<dbReference type="SMART" id="SM00382">
    <property type="entry name" value="AAA"/>
    <property type="match status" value="1"/>
</dbReference>
<keyword evidence="5" id="KW-0067">ATP-binding</keyword>
<evidence type="ECO:0000259" key="8">
    <source>
        <dbReference type="SMART" id="SM00382"/>
    </source>
</evidence>